<evidence type="ECO:0000313" key="1">
    <source>
        <dbReference type="EMBL" id="CAK9068703.1"/>
    </source>
</evidence>
<accession>A0ABP0NZB2</accession>
<sequence length="149" mass="16798">MFTAAMSGCAWTESADMFRHVQGSSLALHAPAPLHPHGESQFARPDRGHRAVQDLQPTMWFETLRFVRKSGLKVLVTRNRSMTTSTLVDSLGKSKKNAHMFQLFAFLLGCAGCEMSWKQVVRLTSPWKTVKILKDHAETFEAFQSEKDT</sequence>
<protein>
    <submittedName>
        <fullName evidence="1">Uncharacterized protein</fullName>
    </submittedName>
</protein>
<proteinExistence type="predicted"/>
<name>A0ABP0NZB2_9DINO</name>
<comment type="caution">
    <text evidence="1">The sequence shown here is derived from an EMBL/GenBank/DDBJ whole genome shotgun (WGS) entry which is preliminary data.</text>
</comment>
<reference evidence="1 2" key="1">
    <citation type="submission" date="2024-02" db="EMBL/GenBank/DDBJ databases">
        <authorList>
            <person name="Chen Y."/>
            <person name="Shah S."/>
            <person name="Dougan E. K."/>
            <person name="Thang M."/>
            <person name="Chan C."/>
        </authorList>
    </citation>
    <scope>NUCLEOTIDE SEQUENCE [LARGE SCALE GENOMIC DNA]</scope>
</reference>
<dbReference type="EMBL" id="CAXAMN010022361">
    <property type="protein sequence ID" value="CAK9068703.1"/>
    <property type="molecule type" value="Genomic_DNA"/>
</dbReference>
<evidence type="ECO:0000313" key="2">
    <source>
        <dbReference type="Proteomes" id="UP001642484"/>
    </source>
</evidence>
<gene>
    <name evidence="1" type="ORF">CCMP2556_LOCUS33753</name>
</gene>
<dbReference type="Proteomes" id="UP001642484">
    <property type="component" value="Unassembled WGS sequence"/>
</dbReference>
<organism evidence="1 2">
    <name type="scientific">Durusdinium trenchii</name>
    <dbReference type="NCBI Taxonomy" id="1381693"/>
    <lineage>
        <taxon>Eukaryota</taxon>
        <taxon>Sar</taxon>
        <taxon>Alveolata</taxon>
        <taxon>Dinophyceae</taxon>
        <taxon>Suessiales</taxon>
        <taxon>Symbiodiniaceae</taxon>
        <taxon>Durusdinium</taxon>
    </lineage>
</organism>
<keyword evidence="2" id="KW-1185">Reference proteome</keyword>